<dbReference type="InterPro" id="IPR020046">
    <property type="entry name" value="5-3_exonucl_a-hlix_arch_N"/>
</dbReference>
<dbReference type="SMART" id="SM00475">
    <property type="entry name" value="53EXOc"/>
    <property type="match status" value="1"/>
</dbReference>
<dbReference type="PANTHER" id="PTHR42646">
    <property type="entry name" value="FLAP ENDONUCLEASE XNI"/>
    <property type="match status" value="1"/>
</dbReference>
<feature type="domain" description="5'-3' exonuclease" evidence="4">
    <location>
        <begin position="4"/>
        <end position="258"/>
    </location>
</feature>
<dbReference type="SUPFAM" id="SSF88723">
    <property type="entry name" value="PIN domain-like"/>
    <property type="match status" value="1"/>
</dbReference>
<accession>A0A8S5LQN9</accession>
<dbReference type="PANTHER" id="PTHR42646:SF2">
    <property type="entry name" value="5'-3' EXONUCLEASE FAMILY PROTEIN"/>
    <property type="match status" value="1"/>
</dbReference>
<keyword evidence="3" id="KW-0238">DNA-binding</keyword>
<dbReference type="GO" id="GO:0017108">
    <property type="term" value="F:5'-flap endonuclease activity"/>
    <property type="evidence" value="ECO:0007669"/>
    <property type="project" value="InterPro"/>
</dbReference>
<dbReference type="EMBL" id="BK015898">
    <property type="protein sequence ID" value="DAD72365.1"/>
    <property type="molecule type" value="Genomic_DNA"/>
</dbReference>
<dbReference type="Gene3D" id="3.40.50.1010">
    <property type="entry name" value="5'-nuclease"/>
    <property type="match status" value="1"/>
</dbReference>
<evidence type="ECO:0000256" key="1">
    <source>
        <dbReference type="ARBA" id="ARBA00022722"/>
    </source>
</evidence>
<evidence type="ECO:0000256" key="3">
    <source>
        <dbReference type="ARBA" id="ARBA00023125"/>
    </source>
</evidence>
<sequence length="291" mass="34125">MMSKKTILLVDGCNLLHQSFHKFEKLKSTDGKPSGAIFGFFKSLHMYLTRFEPDDVVITFDNGHSPVRMELLPNYKGHRKNISVDYESLQNQKAIIMKILGMLRIPYIFDKRNKTKYEGDDFLAYLVINTYRAEKVILVSSDKDFNQLLNKNVRILNPRKDETIRVDNCKELFGYHSHETVQYLAMVGDTSDDIPGFNGIGPVKARKILDEYGTIYKFLEAKPNKEYSEAWERNRKLIDLFWFVDNVPLDSLPIKKKKVFKYEKFRELCIEYSLASFLTNEFIKPFKKLQE</sequence>
<dbReference type="SUPFAM" id="SSF47807">
    <property type="entry name" value="5' to 3' exonuclease, C-terminal subdomain"/>
    <property type="match status" value="1"/>
</dbReference>
<dbReference type="GO" id="GO:0003677">
    <property type="term" value="F:DNA binding"/>
    <property type="evidence" value="ECO:0007669"/>
    <property type="project" value="UniProtKB-KW"/>
</dbReference>
<dbReference type="CDD" id="cd09898">
    <property type="entry name" value="H3TH_53EXO"/>
    <property type="match status" value="1"/>
</dbReference>
<dbReference type="GO" id="GO:0033567">
    <property type="term" value="P:DNA replication, Okazaki fragment processing"/>
    <property type="evidence" value="ECO:0007669"/>
    <property type="project" value="InterPro"/>
</dbReference>
<dbReference type="SMART" id="SM00279">
    <property type="entry name" value="HhH2"/>
    <property type="match status" value="1"/>
</dbReference>
<protein>
    <submittedName>
        <fullName evidence="5">Exodeoxyribonuclease</fullName>
    </submittedName>
</protein>
<dbReference type="Pfam" id="PF01367">
    <property type="entry name" value="5_3_exonuc"/>
    <property type="match status" value="1"/>
</dbReference>
<evidence type="ECO:0000256" key="2">
    <source>
        <dbReference type="ARBA" id="ARBA00022801"/>
    </source>
</evidence>
<dbReference type="InterPro" id="IPR029060">
    <property type="entry name" value="PIN-like_dom_sf"/>
</dbReference>
<evidence type="ECO:0000313" key="5">
    <source>
        <dbReference type="EMBL" id="DAD72365.1"/>
    </source>
</evidence>
<dbReference type="InterPro" id="IPR008918">
    <property type="entry name" value="HhH2"/>
</dbReference>
<keyword evidence="1" id="KW-0540">Nuclease</keyword>
<dbReference type="InterPro" id="IPR036279">
    <property type="entry name" value="5-3_exonuclease_C_sf"/>
</dbReference>
<organism evidence="5">
    <name type="scientific">Myoviridae sp. ctfJc17</name>
    <dbReference type="NCBI Taxonomy" id="2827612"/>
    <lineage>
        <taxon>Viruses</taxon>
        <taxon>Duplodnaviria</taxon>
        <taxon>Heunggongvirae</taxon>
        <taxon>Uroviricota</taxon>
        <taxon>Caudoviricetes</taxon>
    </lineage>
</organism>
<dbReference type="InterPro" id="IPR002421">
    <property type="entry name" value="5-3_exonuclease"/>
</dbReference>
<reference evidence="5" key="1">
    <citation type="journal article" date="2021" name="Proc. Natl. Acad. Sci. U.S.A.">
        <title>A Catalog of Tens of Thousands of Viruses from Human Metagenomes Reveals Hidden Associations with Chronic Diseases.</title>
        <authorList>
            <person name="Tisza M.J."/>
            <person name="Buck C.B."/>
        </authorList>
    </citation>
    <scope>NUCLEOTIDE SEQUENCE</scope>
    <source>
        <strain evidence="5">CtfJc17</strain>
    </source>
</reference>
<dbReference type="Gene3D" id="1.10.150.20">
    <property type="entry name" value="5' to 3' exonuclease, C-terminal subdomain"/>
    <property type="match status" value="1"/>
</dbReference>
<dbReference type="GO" id="GO:0008409">
    <property type="term" value="F:5'-3' exonuclease activity"/>
    <property type="evidence" value="ECO:0007669"/>
    <property type="project" value="InterPro"/>
</dbReference>
<dbReference type="CDD" id="cd09859">
    <property type="entry name" value="PIN_53EXO"/>
    <property type="match status" value="1"/>
</dbReference>
<proteinExistence type="predicted"/>
<dbReference type="InterPro" id="IPR020045">
    <property type="entry name" value="DNA_polI_H3TH"/>
</dbReference>
<keyword evidence="2" id="KW-0378">Hydrolase</keyword>
<dbReference type="InterPro" id="IPR038969">
    <property type="entry name" value="FEN"/>
</dbReference>
<dbReference type="Pfam" id="PF02739">
    <property type="entry name" value="5_3_exonuc_N"/>
    <property type="match status" value="1"/>
</dbReference>
<name>A0A8S5LQN9_9CAUD</name>
<evidence type="ECO:0000259" key="4">
    <source>
        <dbReference type="SMART" id="SM00475"/>
    </source>
</evidence>